<dbReference type="Pfam" id="PF20703">
    <property type="entry name" value="nSTAND1"/>
    <property type="match status" value="1"/>
</dbReference>
<feature type="repeat" description="WD" evidence="3">
    <location>
        <begin position="34"/>
        <end position="68"/>
    </location>
</feature>
<evidence type="ECO:0000313" key="7">
    <source>
        <dbReference type="Proteomes" id="UP000268094"/>
    </source>
</evidence>
<organism evidence="6 7">
    <name type="scientific">Corallococcus terminator</name>
    <dbReference type="NCBI Taxonomy" id="2316733"/>
    <lineage>
        <taxon>Bacteria</taxon>
        <taxon>Pseudomonadati</taxon>
        <taxon>Myxococcota</taxon>
        <taxon>Myxococcia</taxon>
        <taxon>Myxococcales</taxon>
        <taxon>Cystobacterineae</taxon>
        <taxon>Myxococcaceae</taxon>
        <taxon>Corallococcus</taxon>
    </lineage>
</organism>
<dbReference type="InterPro" id="IPR036322">
    <property type="entry name" value="WD40_repeat_dom_sf"/>
</dbReference>
<dbReference type="EMBL" id="RAVZ01000011">
    <property type="protein sequence ID" value="RKG93244.1"/>
    <property type="molecule type" value="Genomic_DNA"/>
</dbReference>
<dbReference type="PANTHER" id="PTHR14604:SF4">
    <property type="entry name" value="F-BOX DOMAIN-CONTAINING PROTEIN"/>
    <property type="match status" value="1"/>
</dbReference>
<evidence type="ECO:0000256" key="2">
    <source>
        <dbReference type="ARBA" id="ARBA00022737"/>
    </source>
</evidence>
<gene>
    <name evidence="6" type="ORF">D7V88_03115</name>
</gene>
<feature type="repeat" description="WD" evidence="3">
    <location>
        <begin position="111"/>
        <end position="152"/>
    </location>
</feature>
<dbReference type="CDD" id="cd00200">
    <property type="entry name" value="WD40"/>
    <property type="match status" value="2"/>
</dbReference>
<keyword evidence="7" id="KW-1185">Reference proteome</keyword>
<dbReference type="Pfam" id="PF25173">
    <property type="entry name" value="Beta-prop_WDR3_1st"/>
    <property type="match status" value="1"/>
</dbReference>
<dbReference type="Gene3D" id="3.40.50.300">
    <property type="entry name" value="P-loop containing nucleotide triphosphate hydrolases"/>
    <property type="match status" value="1"/>
</dbReference>
<feature type="repeat" description="WD" evidence="3">
    <location>
        <begin position="578"/>
        <end position="612"/>
    </location>
</feature>
<dbReference type="InterPro" id="IPR015943">
    <property type="entry name" value="WD40/YVTN_repeat-like_dom_sf"/>
</dbReference>
<feature type="repeat" description="WD" evidence="3">
    <location>
        <begin position="530"/>
        <end position="571"/>
    </location>
</feature>
<dbReference type="Pfam" id="PF23414">
    <property type="entry name" value="Beta-prop_EML_2"/>
    <property type="match status" value="1"/>
</dbReference>
<dbReference type="Pfam" id="PF00400">
    <property type="entry name" value="WD40"/>
    <property type="match status" value="5"/>
</dbReference>
<feature type="repeat" description="WD" evidence="3">
    <location>
        <begin position="153"/>
        <end position="194"/>
    </location>
</feature>
<dbReference type="InterPro" id="IPR001680">
    <property type="entry name" value="WD40_rpt"/>
</dbReference>
<feature type="repeat" description="WD" evidence="3">
    <location>
        <begin position="446"/>
        <end position="487"/>
    </location>
</feature>
<evidence type="ECO:0000259" key="4">
    <source>
        <dbReference type="Pfam" id="PF20703"/>
    </source>
</evidence>
<keyword evidence="2" id="KW-0677">Repeat</keyword>
<feature type="repeat" description="WD" evidence="3">
    <location>
        <begin position="321"/>
        <end position="362"/>
    </location>
</feature>
<dbReference type="PROSITE" id="PS00678">
    <property type="entry name" value="WD_REPEATS_1"/>
    <property type="match status" value="11"/>
</dbReference>
<dbReference type="SUPFAM" id="SSF50978">
    <property type="entry name" value="WD40 repeat-like"/>
    <property type="match status" value="1"/>
</dbReference>
<evidence type="ECO:0000259" key="5">
    <source>
        <dbReference type="Pfam" id="PF23414"/>
    </source>
</evidence>
<dbReference type="InterPro" id="IPR055442">
    <property type="entry name" value="Beta-prop_EML-like_2nd"/>
</dbReference>
<dbReference type="InterPro" id="IPR027417">
    <property type="entry name" value="P-loop_NTPase"/>
</dbReference>
<dbReference type="PANTHER" id="PTHR14604">
    <property type="entry name" value="WD40 REPEAT PF20"/>
    <property type="match status" value="1"/>
</dbReference>
<dbReference type="InterPro" id="IPR011047">
    <property type="entry name" value="Quinoprotein_ADH-like_sf"/>
</dbReference>
<reference evidence="7" key="1">
    <citation type="submission" date="2018-09" db="EMBL/GenBank/DDBJ databases">
        <authorList>
            <person name="Livingstone P.G."/>
            <person name="Whitworth D.E."/>
        </authorList>
    </citation>
    <scope>NUCLEOTIDE SEQUENCE [LARGE SCALE GENOMIC DNA]</scope>
    <source>
        <strain evidence="7">CA054A</strain>
    </source>
</reference>
<feature type="repeat" description="WD" evidence="3">
    <location>
        <begin position="236"/>
        <end position="277"/>
    </location>
</feature>
<dbReference type="InterPro" id="IPR019775">
    <property type="entry name" value="WD40_repeat_CS"/>
</dbReference>
<dbReference type="PRINTS" id="PR00320">
    <property type="entry name" value="GPROTEINBRPT"/>
</dbReference>
<dbReference type="InterPro" id="IPR020472">
    <property type="entry name" value="WD40_PAC1"/>
</dbReference>
<feature type="repeat" description="WD" evidence="3">
    <location>
        <begin position="194"/>
        <end position="235"/>
    </location>
</feature>
<dbReference type="Gene3D" id="2.130.10.10">
    <property type="entry name" value="YVTN repeat-like/Quinoprotein amine dehydrogenase"/>
    <property type="match status" value="6"/>
</dbReference>
<dbReference type="Proteomes" id="UP000268094">
    <property type="component" value="Unassembled WGS sequence"/>
</dbReference>
<dbReference type="InterPro" id="IPR049052">
    <property type="entry name" value="nSTAND1"/>
</dbReference>
<name>A0A3A8JLR2_9BACT</name>
<dbReference type="SUPFAM" id="SSF52540">
    <property type="entry name" value="P-loop containing nucleoside triphosphate hydrolases"/>
    <property type="match status" value="1"/>
</dbReference>
<feature type="domain" description="EML-like second beta-propeller" evidence="5">
    <location>
        <begin position="162"/>
        <end position="317"/>
    </location>
</feature>
<evidence type="ECO:0000256" key="1">
    <source>
        <dbReference type="ARBA" id="ARBA00022574"/>
    </source>
</evidence>
<dbReference type="PROSITE" id="PS50294">
    <property type="entry name" value="WD_REPEATS_REGION"/>
    <property type="match status" value="13"/>
</dbReference>
<accession>A0A3A8JLR2</accession>
<protein>
    <submittedName>
        <fullName evidence="6">Uncharacterized protein</fullName>
    </submittedName>
</protein>
<dbReference type="SUPFAM" id="SSF50998">
    <property type="entry name" value="Quinoprotein alcohol dehydrogenase-like"/>
    <property type="match status" value="1"/>
</dbReference>
<dbReference type="SMART" id="SM00320">
    <property type="entry name" value="WD40"/>
    <property type="match status" value="14"/>
</dbReference>
<dbReference type="PROSITE" id="PS50082">
    <property type="entry name" value="WD_REPEATS_2"/>
    <property type="match status" value="14"/>
</dbReference>
<feature type="domain" description="Novel STAND NTPase 1" evidence="4">
    <location>
        <begin position="1096"/>
        <end position="1298"/>
    </location>
</feature>
<proteinExistence type="predicted"/>
<feature type="repeat" description="WD" evidence="3">
    <location>
        <begin position="363"/>
        <end position="404"/>
    </location>
</feature>
<feature type="repeat" description="WD" evidence="3">
    <location>
        <begin position="278"/>
        <end position="319"/>
    </location>
</feature>
<evidence type="ECO:0000313" key="6">
    <source>
        <dbReference type="EMBL" id="RKG93244.1"/>
    </source>
</evidence>
<feature type="repeat" description="WD" evidence="3">
    <location>
        <begin position="69"/>
        <end position="110"/>
    </location>
</feature>
<comment type="caution">
    <text evidence="6">The sequence shown here is derived from an EMBL/GenBank/DDBJ whole genome shotgun (WGS) entry which is preliminary data.</text>
</comment>
<evidence type="ECO:0000256" key="3">
    <source>
        <dbReference type="PROSITE-ProRule" id="PRU00221"/>
    </source>
</evidence>
<feature type="repeat" description="WD" evidence="3">
    <location>
        <begin position="405"/>
        <end position="445"/>
    </location>
</feature>
<keyword evidence="1 3" id="KW-0853">WD repeat</keyword>
<dbReference type="InterPro" id="IPR050995">
    <property type="entry name" value="WD-F-box_domain-protein"/>
</dbReference>
<feature type="repeat" description="WD" evidence="3">
    <location>
        <begin position="488"/>
        <end position="529"/>
    </location>
</feature>
<sequence length="1438" mass="156187">MATGAAAETLAPLVPEGEPESILSGAEWSSMGVVFSVAVSPDGRILASGSADQMVHLWEVATGRELRILKGHTAQISSIAFSPDGRTLVSSGLDMTLRLWDVATGRELRRLGENRELILSVAFSPNGATVASGGMTQTVRLWNVTTGIEQQRMEGHLGFVRSVAFSPDGRELASGGDDKTVRLWNVATGRERKRLSGTGQVSSVAFSPDGHTLATGSRDGTVQQWDVDSGSAVRRMEGHTRNVSSVVFSPDGRTLASSGEDKTLRLWDVSTGRELRRMEGHTAAVYSVAFSPDGRTLASGSHDSTVRVWDVATGRETQRLGGQHSAEVFSAAFSADGRTLASGSEDGTVRLWDMASGRELFHLEGHSAEVSSVAFSPDGRTLASGSEDHTVKLWDVASGRELPLPAGFSSPIRSVAYSPDGRTLAITGDPTVRLWDVATRAEQRLLEGHSSPVLSIAFSPDGRMLASGSEDGSVRLWDVATGRERRRMEGHAAIVRTVAFSPDGRTLASGGDDNLVRLWDVATGRERRRMKGHTQFVTSIRFSPDGRALASASIDKTIKFWNIATGTNSRTLTLTSHVPAIAFAPDGNTLASGDGDGAVRLWSSQGGKALRGLLRGASNGWLGHIEGQPFFRHDDGRLLYQRQADGALEPILPPEPSSPPRLSAHAVLRKAPGDFGDAGSLVVTLTNEPGAVRAYWLRIEPVELPPGLMLLPPAPLQHLDEGQTAEFQIGLSYLRPEGSRPPPVSSLRFRIVHAFGSESAVELPVPLRTPQLELTNAPSIEGKTLSVSLKNTGTQSIGPLFFNSAFQVGKTKQAGPQQELSLGEGQEQTLKFAVPPAFMQSGRFSFNLDASHPQWPRTWTFSEPEVKVPGPFTPYAALALGAILLFAGVYYARVYRNPLVVDAQRSPSAIKHYPLGQLVAADQALRRAKRLDSIVTAAGIPVTRWERALRGSREPHAVATAFAEAIGGRLGASLGTDTWALSLPPLRLRFSRDTAVIVIDGTRLESGEAGRRMADIFQDGQGPSQVLVLDRTESQNARQVLEGVPGVRGVVLSANGLRDLLLADEPVRLLETTLSEQVAVSELSPYQVAGGVKVDPLFFGREREVRAITDRTVRNFLVVGQRQMGKSSLLLASLRRLQARSDLDACYVELADADLHRRLVRERERMPPAGTTLPSFEEAAAGTPARPRVWLIDEADDFIRAEARSGFPVLQAMRALAEEGRAYFILAGFWDLYRAVVLDEKQPLRNFGEHLRLEPLDPRSALSLVTDPMAALGLQWDAPSSPEHLLEQAGRRANLLVLACKGLIESIPSDVHTLTREHLERVLREDKDLRDQGRRWRGDHPLHRAVVRQALLLGRPTREEIRQALLAHGADLRAVDFDEAMDHRELSYVLVPDGDGRLYCPVPLMQRYIEAERSLETGLTEDLADLRRKGLAEVPKPA</sequence>